<accession>A0A9W6GV60</accession>
<dbReference type="AlphaFoldDB" id="A0A9W6GV60"/>
<organism evidence="1 2">
    <name type="scientific">Methylocystis echinoides</name>
    <dbReference type="NCBI Taxonomy" id="29468"/>
    <lineage>
        <taxon>Bacteria</taxon>
        <taxon>Pseudomonadati</taxon>
        <taxon>Pseudomonadota</taxon>
        <taxon>Alphaproteobacteria</taxon>
        <taxon>Hyphomicrobiales</taxon>
        <taxon>Methylocystaceae</taxon>
        <taxon>Methylocystis</taxon>
    </lineage>
</organism>
<evidence type="ECO:0000313" key="1">
    <source>
        <dbReference type="EMBL" id="GLI93490.1"/>
    </source>
</evidence>
<dbReference type="Proteomes" id="UP001144323">
    <property type="component" value="Unassembled WGS sequence"/>
</dbReference>
<reference evidence="1" key="1">
    <citation type="journal article" date="2023" name="Int. J. Syst. Evol. Microbiol.">
        <title>Methylocystis iwaonis sp. nov., a type II methane-oxidizing bacterium from surface soil of a rice paddy field in Japan, and emended description of the genus Methylocystis (ex Whittenbury et al. 1970) Bowman et al. 1993.</title>
        <authorList>
            <person name="Kaise H."/>
            <person name="Sawadogo J.B."/>
            <person name="Alam M.S."/>
            <person name="Ueno C."/>
            <person name="Dianou D."/>
            <person name="Shinjo R."/>
            <person name="Asakawa S."/>
        </authorList>
    </citation>
    <scope>NUCLEOTIDE SEQUENCE</scope>
    <source>
        <strain evidence="1">LMG27198</strain>
    </source>
</reference>
<name>A0A9W6GV60_9HYPH</name>
<gene>
    <name evidence="1" type="ORF">LMG27198_24820</name>
</gene>
<proteinExistence type="predicted"/>
<protein>
    <submittedName>
        <fullName evidence="1">Uncharacterized protein</fullName>
    </submittedName>
</protein>
<evidence type="ECO:0000313" key="2">
    <source>
        <dbReference type="Proteomes" id="UP001144323"/>
    </source>
</evidence>
<sequence length="66" mass="7023">MGWRREGICDWAIRGTRSLPTLSLLAKTPFGEEGQGEGICALTAPAIPARAAATARAMFPQAPARR</sequence>
<dbReference type="EMBL" id="BSEC01000001">
    <property type="protein sequence ID" value="GLI93490.1"/>
    <property type="molecule type" value="Genomic_DNA"/>
</dbReference>
<comment type="caution">
    <text evidence="1">The sequence shown here is derived from an EMBL/GenBank/DDBJ whole genome shotgun (WGS) entry which is preliminary data.</text>
</comment>
<keyword evidence="2" id="KW-1185">Reference proteome</keyword>